<name>L7LML9_9ACTN</name>
<organism evidence="1 2">
    <name type="scientific">Gordonia sihwensis NBRC 108236</name>
    <dbReference type="NCBI Taxonomy" id="1223544"/>
    <lineage>
        <taxon>Bacteria</taxon>
        <taxon>Bacillati</taxon>
        <taxon>Actinomycetota</taxon>
        <taxon>Actinomycetes</taxon>
        <taxon>Mycobacteriales</taxon>
        <taxon>Gordoniaceae</taxon>
        <taxon>Gordonia</taxon>
    </lineage>
</organism>
<evidence type="ECO:0000313" key="1">
    <source>
        <dbReference type="EMBL" id="GAC62119.1"/>
    </source>
</evidence>
<protein>
    <submittedName>
        <fullName evidence="1">Uncharacterized protein</fullName>
    </submittedName>
</protein>
<accession>L7LML9</accession>
<dbReference type="EMBL" id="BANU01000029">
    <property type="protein sequence ID" value="GAC62119.1"/>
    <property type="molecule type" value="Genomic_DNA"/>
</dbReference>
<gene>
    <name evidence="1" type="ORF">GSI01S_29_00070</name>
</gene>
<proteinExistence type="predicted"/>
<reference evidence="1 2" key="1">
    <citation type="submission" date="2012-12" db="EMBL/GenBank/DDBJ databases">
        <title>Whole genome shotgun sequence of Gordonia sihwensis NBRC 108236.</title>
        <authorList>
            <person name="Yoshida I."/>
            <person name="Hosoyama A."/>
            <person name="Tsuchikane K."/>
            <person name="Ando Y."/>
            <person name="Baba S."/>
            <person name="Ohji S."/>
            <person name="Hamada M."/>
            <person name="Tamura T."/>
            <person name="Yamazoe A."/>
            <person name="Yamazaki S."/>
            <person name="Fujita N."/>
        </authorList>
    </citation>
    <scope>NUCLEOTIDE SEQUENCE [LARGE SCALE GENOMIC DNA]</scope>
    <source>
        <strain evidence="1 2">NBRC 108236</strain>
    </source>
</reference>
<dbReference type="AlphaFoldDB" id="L7LML9"/>
<evidence type="ECO:0000313" key="2">
    <source>
        <dbReference type="Proteomes" id="UP000035083"/>
    </source>
</evidence>
<sequence>MMLKNCAPGAKWVEFTIDHETKTVRFKRHGNKVLLTFNEFEQANAHYREQLTAD</sequence>
<dbReference type="Proteomes" id="UP000035083">
    <property type="component" value="Unassembled WGS sequence"/>
</dbReference>
<comment type="caution">
    <text evidence="1">The sequence shown here is derived from an EMBL/GenBank/DDBJ whole genome shotgun (WGS) entry which is preliminary data.</text>
</comment>
<keyword evidence="2" id="KW-1185">Reference proteome</keyword>